<dbReference type="Pfam" id="PF00990">
    <property type="entry name" value="GGDEF"/>
    <property type="match status" value="1"/>
</dbReference>
<protein>
    <recommendedName>
        <fullName evidence="3">diguanylate cyclase</fullName>
        <ecNumber evidence="3">2.7.7.65</ecNumber>
    </recommendedName>
</protein>
<evidence type="ECO:0000256" key="7">
    <source>
        <dbReference type="ARBA" id="ARBA00023136"/>
    </source>
</evidence>
<dbReference type="InterPro" id="IPR033479">
    <property type="entry name" value="dCache_1"/>
</dbReference>
<dbReference type="EMBL" id="CP012154">
    <property type="protein sequence ID" value="AKS41328.1"/>
    <property type="molecule type" value="Genomic_DNA"/>
</dbReference>
<sequence>MVTRHVSLLTLILVPTACLVLAVLASLAIWTHYSDLRLLDRTHLRLSEQLGLRVATELDEALSTPPILLEQTRQLLAAGVLDPADETAMERFFAQTIRTYPWITNLALGTEDGRYINAYRYWESPEQIYVSNATAEGQLRAYSVDDRGARKAADWAREGFTVHQRPWYRAASNASEEAVWFEPYTFFSGDAVALGVSRQVSLANDLRGVIAADLSLNGICRFLSALELFEGATIYIMNTDGFLLADSSGVVPIKQIEGFSSLLRATDSPAEAIQTSSRRVLEAQGRLNERMQWGGDEHLVRAQRFEKPGGLELIIVTTLPREALVKLLDTEGRQRLAASAIILALALLVCWLIARSISRPVLQLIGATRALEAGDVGKAAPESRIREISALSRSVTRMGEHLHQILVSLEARVRARTDELEQANVKLNELTRTDQLTGLPNRRRFDEHLRQEWRRATRERYPLSLVFCDIDWFKDYNDSYGHPAGDRALVQVADTLAASIRRPGDLAARIGGEEFVLVLPRLDEDAAVAFAEQVRLEIFARGLPHRASPFERVTLSLGVTSIEPTGDPQELNALMSAADQGLYLAKSEGRNRVCAAPAVPSPELETIPPE</sequence>
<dbReference type="InterPro" id="IPR050469">
    <property type="entry name" value="Diguanylate_Cyclase"/>
</dbReference>
<dbReference type="Pfam" id="PF02743">
    <property type="entry name" value="dCache_1"/>
    <property type="match status" value="1"/>
</dbReference>
<dbReference type="GO" id="GO:0007165">
    <property type="term" value="P:signal transduction"/>
    <property type="evidence" value="ECO:0007669"/>
    <property type="project" value="InterPro"/>
</dbReference>
<evidence type="ECO:0000256" key="3">
    <source>
        <dbReference type="ARBA" id="ARBA00012528"/>
    </source>
</evidence>
<comment type="cofactor">
    <cofactor evidence="1">
        <name>Mg(2+)</name>
        <dbReference type="ChEBI" id="CHEBI:18420"/>
    </cofactor>
</comment>
<dbReference type="GO" id="GO:1902201">
    <property type="term" value="P:negative regulation of bacterial-type flagellum-dependent cell motility"/>
    <property type="evidence" value="ECO:0007669"/>
    <property type="project" value="TreeGrafter"/>
</dbReference>
<dbReference type="Gene3D" id="3.30.450.20">
    <property type="entry name" value="PAS domain"/>
    <property type="match status" value="2"/>
</dbReference>
<dbReference type="STRING" id="1579979.WM2015_947"/>
<evidence type="ECO:0000256" key="5">
    <source>
        <dbReference type="ARBA" id="ARBA00022692"/>
    </source>
</evidence>
<accession>A0A0K0XUG6</accession>
<comment type="subcellular location">
    <subcellularLocation>
        <location evidence="2">Cell membrane</location>
        <topology evidence="2">Multi-pass membrane protein</topology>
    </subcellularLocation>
</comment>
<dbReference type="EC" id="2.7.7.65" evidence="3"/>
<dbReference type="GO" id="GO:0005886">
    <property type="term" value="C:plasma membrane"/>
    <property type="evidence" value="ECO:0007669"/>
    <property type="project" value="UniProtKB-SubCell"/>
</dbReference>
<dbReference type="SMART" id="SM00304">
    <property type="entry name" value="HAMP"/>
    <property type="match status" value="1"/>
</dbReference>
<keyword evidence="6" id="KW-1133">Transmembrane helix</keyword>
<evidence type="ECO:0000313" key="10">
    <source>
        <dbReference type="Proteomes" id="UP000066624"/>
    </source>
</evidence>
<keyword evidence="7" id="KW-0472">Membrane</keyword>
<dbReference type="AlphaFoldDB" id="A0A0K0XUG6"/>
<evidence type="ECO:0000313" key="9">
    <source>
        <dbReference type="EMBL" id="AKS41328.1"/>
    </source>
</evidence>
<evidence type="ECO:0000256" key="8">
    <source>
        <dbReference type="ARBA" id="ARBA00034247"/>
    </source>
</evidence>
<dbReference type="GO" id="GO:0052621">
    <property type="term" value="F:diguanylate cyclase activity"/>
    <property type="evidence" value="ECO:0007669"/>
    <property type="project" value="UniProtKB-EC"/>
</dbReference>
<dbReference type="RefSeq" id="WP_049724969.1">
    <property type="nucleotide sequence ID" value="NZ_CP012154.1"/>
</dbReference>
<evidence type="ECO:0000256" key="4">
    <source>
        <dbReference type="ARBA" id="ARBA00022475"/>
    </source>
</evidence>
<dbReference type="OrthoDB" id="5496380at2"/>
<evidence type="ECO:0000256" key="6">
    <source>
        <dbReference type="ARBA" id="ARBA00022989"/>
    </source>
</evidence>
<evidence type="ECO:0000256" key="2">
    <source>
        <dbReference type="ARBA" id="ARBA00004651"/>
    </source>
</evidence>
<name>A0A0K0XUG6_9GAMM</name>
<dbReference type="InterPro" id="IPR029787">
    <property type="entry name" value="Nucleotide_cyclase"/>
</dbReference>
<dbReference type="GO" id="GO:0043709">
    <property type="term" value="P:cell adhesion involved in single-species biofilm formation"/>
    <property type="evidence" value="ECO:0007669"/>
    <property type="project" value="TreeGrafter"/>
</dbReference>
<dbReference type="InterPro" id="IPR000160">
    <property type="entry name" value="GGDEF_dom"/>
</dbReference>
<dbReference type="PROSITE" id="PS50887">
    <property type="entry name" value="GGDEF"/>
    <property type="match status" value="1"/>
</dbReference>
<evidence type="ECO:0000256" key="1">
    <source>
        <dbReference type="ARBA" id="ARBA00001946"/>
    </source>
</evidence>
<reference evidence="10" key="1">
    <citation type="submission" date="2015-07" db="EMBL/GenBank/DDBJ databases">
        <authorList>
            <person name="Kim K.M."/>
        </authorList>
    </citation>
    <scope>NUCLEOTIDE SEQUENCE [LARGE SCALE GENOMIC DNA]</scope>
    <source>
        <strain evidence="10">KCTC 42284</strain>
    </source>
</reference>
<keyword evidence="4" id="KW-1003">Cell membrane</keyword>
<dbReference type="Pfam" id="PF00672">
    <property type="entry name" value="HAMP"/>
    <property type="match status" value="1"/>
</dbReference>
<dbReference type="InterPro" id="IPR003660">
    <property type="entry name" value="HAMP_dom"/>
</dbReference>
<dbReference type="CDD" id="cd01949">
    <property type="entry name" value="GGDEF"/>
    <property type="match status" value="1"/>
</dbReference>
<dbReference type="InterPro" id="IPR043128">
    <property type="entry name" value="Rev_trsase/Diguanyl_cyclase"/>
</dbReference>
<comment type="catalytic activity">
    <reaction evidence="8">
        <text>2 GTP = 3',3'-c-di-GMP + 2 diphosphate</text>
        <dbReference type="Rhea" id="RHEA:24898"/>
        <dbReference type="ChEBI" id="CHEBI:33019"/>
        <dbReference type="ChEBI" id="CHEBI:37565"/>
        <dbReference type="ChEBI" id="CHEBI:58805"/>
        <dbReference type="EC" id="2.7.7.65"/>
    </reaction>
</comment>
<dbReference type="SMART" id="SM00267">
    <property type="entry name" value="GGDEF"/>
    <property type="match status" value="1"/>
</dbReference>
<dbReference type="PANTHER" id="PTHR45138:SF9">
    <property type="entry name" value="DIGUANYLATE CYCLASE DGCM-RELATED"/>
    <property type="match status" value="1"/>
</dbReference>
<dbReference type="PANTHER" id="PTHR45138">
    <property type="entry name" value="REGULATORY COMPONENTS OF SENSORY TRANSDUCTION SYSTEM"/>
    <property type="match status" value="1"/>
</dbReference>
<dbReference type="Proteomes" id="UP000066624">
    <property type="component" value="Chromosome"/>
</dbReference>
<dbReference type="Gene3D" id="3.30.70.270">
    <property type="match status" value="1"/>
</dbReference>
<dbReference type="SUPFAM" id="SSF55073">
    <property type="entry name" value="Nucleotide cyclase"/>
    <property type="match status" value="1"/>
</dbReference>
<proteinExistence type="predicted"/>
<organism evidence="9 10">
    <name type="scientific">Wenzhouxiangella marina</name>
    <dbReference type="NCBI Taxonomy" id="1579979"/>
    <lineage>
        <taxon>Bacteria</taxon>
        <taxon>Pseudomonadati</taxon>
        <taxon>Pseudomonadota</taxon>
        <taxon>Gammaproteobacteria</taxon>
        <taxon>Chromatiales</taxon>
        <taxon>Wenzhouxiangellaceae</taxon>
        <taxon>Wenzhouxiangella</taxon>
    </lineage>
</organism>
<dbReference type="KEGG" id="wma:WM2015_947"/>
<keyword evidence="5" id="KW-0812">Transmembrane</keyword>
<gene>
    <name evidence="9" type="ORF">WM2015_947</name>
</gene>
<dbReference type="CDD" id="cd06225">
    <property type="entry name" value="HAMP"/>
    <property type="match status" value="1"/>
</dbReference>
<dbReference type="FunFam" id="3.30.70.270:FF:000001">
    <property type="entry name" value="Diguanylate cyclase domain protein"/>
    <property type="match status" value="1"/>
</dbReference>
<dbReference type="Gene3D" id="6.10.340.10">
    <property type="match status" value="1"/>
</dbReference>
<dbReference type="SUPFAM" id="SSF158472">
    <property type="entry name" value="HAMP domain-like"/>
    <property type="match status" value="1"/>
</dbReference>
<keyword evidence="10" id="KW-1185">Reference proteome</keyword>
<dbReference type="NCBIfam" id="TIGR00254">
    <property type="entry name" value="GGDEF"/>
    <property type="match status" value="1"/>
</dbReference>
<dbReference type="PROSITE" id="PS50885">
    <property type="entry name" value="HAMP"/>
    <property type="match status" value="1"/>
</dbReference>